<protein>
    <recommendedName>
        <fullName evidence="7">WxxW domain-containing protein</fullName>
    </recommendedName>
</protein>
<evidence type="ECO:0000313" key="8">
    <source>
        <dbReference type="EMBL" id="CAL1571492.1"/>
    </source>
</evidence>
<comment type="subcellular location">
    <subcellularLocation>
        <location evidence="1">Secreted</location>
    </subcellularLocation>
</comment>
<keyword evidence="4" id="KW-0325">Glycoprotein</keyword>
<evidence type="ECO:0000259" key="7">
    <source>
        <dbReference type="Pfam" id="PF13330"/>
    </source>
</evidence>
<evidence type="ECO:0000256" key="4">
    <source>
        <dbReference type="ARBA" id="ARBA00023180"/>
    </source>
</evidence>
<dbReference type="EMBL" id="OZ035832">
    <property type="protein sequence ID" value="CAL1571492.1"/>
    <property type="molecule type" value="Genomic_DNA"/>
</dbReference>
<keyword evidence="3" id="KW-0732">Signal</keyword>
<evidence type="ECO:0000256" key="3">
    <source>
        <dbReference type="ARBA" id="ARBA00022729"/>
    </source>
</evidence>
<dbReference type="PANTHER" id="PTHR15031">
    <property type="entry name" value="CARTILAGE INTERMEDIATE LAYER PROTEIN CLIP"/>
    <property type="match status" value="1"/>
</dbReference>
<feature type="domain" description="WxxW" evidence="7">
    <location>
        <begin position="480"/>
        <end position="564"/>
    </location>
</feature>
<sequence length="586" mass="67449">MNNPKPKQTRSGKQAASHEEEEVCETGHLTMQQLIIELDKQRQYLKDDLSTMINDSIRPVQLSVDSLKEQVQDFTVRLTHTEALAGENFEKLTQAEGTIKSLEARNKILFERVDDLENRSRRSNLRIINIPEGSERGRDPVEFMSELLKECMGPDVFPRPPVLERAHRTPGGSRSEHQPSPPRTFMVCFHYFQEKEKALRWAREHELKYKGCTLRVYPDLSAALAKKRAAFNAIKHELYERKIIFHLLHPARLRVRVGDETRVFDTPKDAETWLSGHSNKCPIDFCRPPCWTQWFDRDDPTGTGDWEVLLLLAFNNPGKICTKPIGIEVQTITGIPAASTGEIFHKLDPEAGFICKNKQQENKRQCSDYRVRFRCPHEFCYPPACWTRWFDRDDPSGSGDWETLFALRAEFPGQICSKPLEIQVLTTSGNSVASTGNEITTNNVDVGFLCENDKQKKGKCADFKVRFRCPPEFCKDKICWTSWYDRDDPSGTGDWELLTNLRKENPNQICDTPLYIDVRTVDTNQPITQTGQQHHIYSPTEGFVCRNDGQKGCKCYDYKVRFGCPCNCTEHLEDALLEQLEQLHIR</sequence>
<dbReference type="Proteomes" id="UP001497482">
    <property type="component" value="Chromosome 10"/>
</dbReference>
<feature type="region of interest" description="Disordered" evidence="6">
    <location>
        <begin position="159"/>
        <end position="181"/>
    </location>
</feature>
<dbReference type="Pfam" id="PF13330">
    <property type="entry name" value="Mucin2_WxxW"/>
    <property type="match status" value="3"/>
</dbReference>
<gene>
    <name evidence="8" type="ORF">KC01_LOCUS3603</name>
</gene>
<evidence type="ECO:0000256" key="1">
    <source>
        <dbReference type="ARBA" id="ARBA00004613"/>
    </source>
</evidence>
<reference evidence="8 9" key="1">
    <citation type="submission" date="2024-04" db="EMBL/GenBank/DDBJ databases">
        <authorList>
            <person name="Waldvogel A.-M."/>
            <person name="Schoenle A."/>
        </authorList>
    </citation>
    <scope>NUCLEOTIDE SEQUENCE [LARGE SCALE GENOMIC DNA]</scope>
</reference>
<feature type="domain" description="WxxW" evidence="7">
    <location>
        <begin position="386"/>
        <end position="469"/>
    </location>
</feature>
<keyword evidence="5" id="KW-0175">Coiled coil</keyword>
<dbReference type="GO" id="GO:0005576">
    <property type="term" value="C:extracellular region"/>
    <property type="evidence" value="ECO:0007669"/>
    <property type="project" value="UniProtKB-SubCell"/>
</dbReference>
<evidence type="ECO:0000313" key="9">
    <source>
        <dbReference type="Proteomes" id="UP001497482"/>
    </source>
</evidence>
<dbReference type="PANTHER" id="PTHR15031:SF4">
    <property type="entry name" value="CARTILAGE INTERMEDIATE LAYER PROTEIN 1"/>
    <property type="match status" value="1"/>
</dbReference>
<feature type="region of interest" description="Disordered" evidence="6">
    <location>
        <begin position="1"/>
        <end position="21"/>
    </location>
</feature>
<dbReference type="AlphaFoldDB" id="A0AAV2J629"/>
<organism evidence="8 9">
    <name type="scientific">Knipowitschia caucasica</name>
    <name type="common">Caucasian dwarf goby</name>
    <name type="synonym">Pomatoschistus caucasicus</name>
    <dbReference type="NCBI Taxonomy" id="637954"/>
    <lineage>
        <taxon>Eukaryota</taxon>
        <taxon>Metazoa</taxon>
        <taxon>Chordata</taxon>
        <taxon>Craniata</taxon>
        <taxon>Vertebrata</taxon>
        <taxon>Euteleostomi</taxon>
        <taxon>Actinopterygii</taxon>
        <taxon>Neopterygii</taxon>
        <taxon>Teleostei</taxon>
        <taxon>Neoteleostei</taxon>
        <taxon>Acanthomorphata</taxon>
        <taxon>Gobiaria</taxon>
        <taxon>Gobiiformes</taxon>
        <taxon>Gobioidei</taxon>
        <taxon>Gobiidae</taxon>
        <taxon>Gobiinae</taxon>
        <taxon>Knipowitschia</taxon>
    </lineage>
</organism>
<keyword evidence="2" id="KW-0964">Secreted</keyword>
<dbReference type="InterPro" id="IPR039675">
    <property type="entry name" value="CILP1/CILP2"/>
</dbReference>
<evidence type="ECO:0000256" key="6">
    <source>
        <dbReference type="SAM" id="MobiDB-lite"/>
    </source>
</evidence>
<name>A0AAV2J629_KNICA</name>
<feature type="compositionally biased region" description="Polar residues" evidence="6">
    <location>
        <begin position="1"/>
        <end position="14"/>
    </location>
</feature>
<feature type="coiled-coil region" evidence="5">
    <location>
        <begin position="92"/>
        <end position="119"/>
    </location>
</feature>
<feature type="domain" description="WxxW" evidence="7">
    <location>
        <begin position="291"/>
        <end position="375"/>
    </location>
</feature>
<proteinExistence type="predicted"/>
<keyword evidence="9" id="KW-1185">Reference proteome</keyword>
<dbReference type="Gene3D" id="3.30.70.1820">
    <property type="entry name" value="L1 transposable element, RRM domain"/>
    <property type="match status" value="1"/>
</dbReference>
<evidence type="ECO:0000256" key="5">
    <source>
        <dbReference type="SAM" id="Coils"/>
    </source>
</evidence>
<accession>A0AAV2J629</accession>
<evidence type="ECO:0000256" key="2">
    <source>
        <dbReference type="ARBA" id="ARBA00022525"/>
    </source>
</evidence>
<dbReference type="InterPro" id="IPR025155">
    <property type="entry name" value="WxxW_domain"/>
</dbReference>